<dbReference type="Proteomes" id="UP000026714">
    <property type="component" value="Unassembled WGS sequence"/>
</dbReference>
<dbReference type="eggNOG" id="COG1910">
    <property type="taxonomic scope" value="Bacteria"/>
</dbReference>
<dbReference type="STRING" id="34103.SAMN05421778_107155"/>
<dbReference type="PANTHER" id="PTHR38431">
    <property type="entry name" value="BLL2305 PROTEIN"/>
    <property type="match status" value="1"/>
</dbReference>
<dbReference type="eggNOG" id="COG2005">
    <property type="taxonomic scope" value="Bacteria"/>
</dbReference>
<dbReference type="InterPro" id="IPR036388">
    <property type="entry name" value="WH-like_DNA-bd_sf"/>
</dbReference>
<dbReference type="Pfam" id="PF00126">
    <property type="entry name" value="HTH_1"/>
    <property type="match status" value="1"/>
</dbReference>
<dbReference type="SUPFAM" id="SSF46785">
    <property type="entry name" value="Winged helix' DNA-binding domain"/>
    <property type="match status" value="1"/>
</dbReference>
<evidence type="ECO:0000259" key="1">
    <source>
        <dbReference type="Pfam" id="PF00126"/>
    </source>
</evidence>
<dbReference type="PANTHER" id="PTHR38431:SF1">
    <property type="entry name" value="BLL2305 PROTEIN"/>
    <property type="match status" value="1"/>
</dbReference>
<evidence type="ECO:0000313" key="3">
    <source>
        <dbReference type="EMBL" id="KDB53188.1"/>
    </source>
</evidence>
<dbReference type="InterPro" id="IPR024370">
    <property type="entry name" value="PBP_domain"/>
</dbReference>
<dbReference type="PATRIC" id="fig|1286631.3.peg.1211"/>
<dbReference type="InterPro" id="IPR036390">
    <property type="entry name" value="WH_DNA-bd_sf"/>
</dbReference>
<protein>
    <submittedName>
        <fullName evidence="3">Periplasmic molybdate-binding protein/domain protein</fullName>
    </submittedName>
</protein>
<accession>A0A059KQ09</accession>
<dbReference type="GO" id="GO:0003700">
    <property type="term" value="F:DNA-binding transcription factor activity"/>
    <property type="evidence" value="ECO:0007669"/>
    <property type="project" value="InterPro"/>
</dbReference>
<name>A0A059KQ09_9BURK</name>
<evidence type="ECO:0000259" key="2">
    <source>
        <dbReference type="Pfam" id="PF12727"/>
    </source>
</evidence>
<keyword evidence="4" id="KW-1185">Reference proteome</keyword>
<gene>
    <name evidence="3" type="ORF">X805_12240</name>
</gene>
<dbReference type="SUPFAM" id="SSF53850">
    <property type="entry name" value="Periplasmic binding protein-like II"/>
    <property type="match status" value="1"/>
</dbReference>
<organism evidence="3 4">
    <name type="scientific">Sphaerotilus natans subsp. natans DSM 6575</name>
    <dbReference type="NCBI Taxonomy" id="1286631"/>
    <lineage>
        <taxon>Bacteria</taxon>
        <taxon>Pseudomonadati</taxon>
        <taxon>Pseudomonadota</taxon>
        <taxon>Betaproteobacteria</taxon>
        <taxon>Burkholderiales</taxon>
        <taxon>Sphaerotilaceae</taxon>
        <taxon>Sphaerotilus</taxon>
    </lineage>
</organism>
<dbReference type="Gene3D" id="1.10.10.10">
    <property type="entry name" value="Winged helix-like DNA-binding domain superfamily/Winged helix DNA-binding domain"/>
    <property type="match status" value="1"/>
</dbReference>
<sequence length="369" mass="40450">MKTRGIHLQYTFGPPDQRGADIGNPLFDLLSAVHECGSIQHAARSLGASYRHVWGALKQWEEALGEPLVTWAQGQPARLTPFADRLLWAERQARTRLTPHIEALRAELERVLADAFDGTQQVLTIHASHDIALARLRELASQDERLHIELKFSGSLDALRSLAEGRCQVAGFHVPALGQAVPLFSQALKPLLKPGRHKLIGCTRRMQGLMVAPGNPRGVHELSDLAGRGLRYVNRQPGSATRLLADHLLERAGLDAATLAGWNEGAEDSHLAVAAAVASGQGDAGLGIEAAAQAFGLDFVPLVEEDYFLVGLKETLDHPAVQRLGQVLQGPRWREQLERLPGYHAAERIGEVLSLTRALPWWHYRTPRA</sequence>
<dbReference type="EMBL" id="AZRA01000028">
    <property type="protein sequence ID" value="KDB53188.1"/>
    <property type="molecule type" value="Genomic_DNA"/>
</dbReference>
<dbReference type="Pfam" id="PF12727">
    <property type="entry name" value="PBP_like"/>
    <property type="match status" value="1"/>
</dbReference>
<feature type="domain" description="PBP" evidence="2">
    <location>
        <begin position="137"/>
        <end position="329"/>
    </location>
</feature>
<proteinExistence type="predicted"/>
<comment type="caution">
    <text evidence="3">The sequence shown here is derived from an EMBL/GenBank/DDBJ whole genome shotgun (WGS) entry which is preliminary data.</text>
</comment>
<reference evidence="3 4" key="1">
    <citation type="journal article" date="2014" name="FEMS Microbiol. Ecol.">
        <title>Sphaerotilus natans encrusted with nanoball-shaped Fe(III) oxide minerals formed by nitrate-reducing mixotrophic Fe(II) oxidation.</title>
        <authorList>
            <person name="Park S."/>
            <person name="Kim D.H."/>
            <person name="Lee J.H."/>
            <person name="Hur H.G."/>
        </authorList>
    </citation>
    <scope>NUCLEOTIDE SEQUENCE [LARGE SCALE GENOMIC DNA]</scope>
    <source>
        <strain evidence="3 4">DSM 6575</strain>
    </source>
</reference>
<dbReference type="AlphaFoldDB" id="A0A059KQ09"/>
<dbReference type="RefSeq" id="WP_037479520.1">
    <property type="nucleotide sequence ID" value="NZ_AZRA01000028.1"/>
</dbReference>
<dbReference type="InterPro" id="IPR000847">
    <property type="entry name" value="LysR_HTH_N"/>
</dbReference>
<feature type="domain" description="HTH lysR-type" evidence="1">
    <location>
        <begin position="29"/>
        <end position="83"/>
    </location>
</feature>
<dbReference type="Gene3D" id="3.40.190.10">
    <property type="entry name" value="Periplasmic binding protein-like II"/>
    <property type="match status" value="1"/>
</dbReference>
<evidence type="ECO:0000313" key="4">
    <source>
        <dbReference type="Proteomes" id="UP000026714"/>
    </source>
</evidence>